<dbReference type="EMBL" id="OV121136">
    <property type="protein sequence ID" value="CAH0557378.1"/>
    <property type="molecule type" value="Genomic_DNA"/>
</dbReference>
<feature type="compositionally biased region" description="Polar residues" evidence="6">
    <location>
        <begin position="329"/>
        <end position="342"/>
    </location>
</feature>
<proteinExistence type="predicted"/>
<dbReference type="SUPFAM" id="SSF57863">
    <property type="entry name" value="ArfGap/RecO-like zinc finger"/>
    <property type="match status" value="1"/>
</dbReference>
<dbReference type="SMART" id="SM00105">
    <property type="entry name" value="ArfGap"/>
    <property type="match status" value="1"/>
</dbReference>
<dbReference type="CDD" id="cd08838">
    <property type="entry name" value="ArfGap_AGFG"/>
    <property type="match status" value="1"/>
</dbReference>
<gene>
    <name evidence="8" type="ORF">MELIAE_LOCUS8117</name>
</gene>
<dbReference type="GO" id="GO:0005096">
    <property type="term" value="F:GTPase activator activity"/>
    <property type="evidence" value="ECO:0007669"/>
    <property type="project" value="InterPro"/>
</dbReference>
<feature type="compositionally biased region" description="Polar residues" evidence="6">
    <location>
        <begin position="370"/>
        <end position="388"/>
    </location>
</feature>
<dbReference type="PANTHER" id="PTHR46134">
    <property type="entry name" value="DRONGO, ISOFORM F"/>
    <property type="match status" value="1"/>
</dbReference>
<evidence type="ECO:0000259" key="7">
    <source>
        <dbReference type="PROSITE" id="PS50115"/>
    </source>
</evidence>
<keyword evidence="1" id="KW-0479">Metal-binding</keyword>
<feature type="domain" description="Arf-GAP" evidence="7">
    <location>
        <begin position="10"/>
        <end position="134"/>
    </location>
</feature>
<keyword evidence="9" id="KW-1185">Reference proteome</keyword>
<protein>
    <recommendedName>
        <fullName evidence="7">Arf-GAP domain-containing protein</fullName>
    </recommendedName>
</protein>
<dbReference type="PRINTS" id="PR00405">
    <property type="entry name" value="REVINTRACTNG"/>
</dbReference>
<feature type="compositionally biased region" description="Low complexity" evidence="6">
    <location>
        <begin position="405"/>
        <end position="426"/>
    </location>
</feature>
<organism evidence="8 9">
    <name type="scientific">Brassicogethes aeneus</name>
    <name type="common">Rape pollen beetle</name>
    <name type="synonym">Meligethes aeneus</name>
    <dbReference type="NCBI Taxonomy" id="1431903"/>
    <lineage>
        <taxon>Eukaryota</taxon>
        <taxon>Metazoa</taxon>
        <taxon>Ecdysozoa</taxon>
        <taxon>Arthropoda</taxon>
        <taxon>Hexapoda</taxon>
        <taxon>Insecta</taxon>
        <taxon>Pterygota</taxon>
        <taxon>Neoptera</taxon>
        <taxon>Endopterygota</taxon>
        <taxon>Coleoptera</taxon>
        <taxon>Polyphaga</taxon>
        <taxon>Cucujiformia</taxon>
        <taxon>Nitidulidae</taxon>
        <taxon>Meligethinae</taxon>
        <taxon>Brassicogethes</taxon>
    </lineage>
</organism>
<dbReference type="Pfam" id="PF01412">
    <property type="entry name" value="ArfGap"/>
    <property type="match status" value="1"/>
</dbReference>
<dbReference type="OrthoDB" id="6036at2759"/>
<evidence type="ECO:0000256" key="2">
    <source>
        <dbReference type="ARBA" id="ARBA00022737"/>
    </source>
</evidence>
<reference evidence="8" key="1">
    <citation type="submission" date="2021-12" db="EMBL/GenBank/DDBJ databases">
        <authorList>
            <person name="King R."/>
        </authorList>
    </citation>
    <scope>NUCLEOTIDE SEQUENCE</scope>
</reference>
<dbReference type="AlphaFoldDB" id="A0A9P0B9W6"/>
<evidence type="ECO:0000256" key="6">
    <source>
        <dbReference type="SAM" id="MobiDB-lite"/>
    </source>
</evidence>
<accession>A0A9P0B9W6</accession>
<dbReference type="PANTHER" id="PTHR46134:SF3">
    <property type="entry name" value="ARFGAP WITH FG REPEATS 1"/>
    <property type="match status" value="1"/>
</dbReference>
<dbReference type="GO" id="GO:0005737">
    <property type="term" value="C:cytoplasm"/>
    <property type="evidence" value="ECO:0007669"/>
    <property type="project" value="TreeGrafter"/>
</dbReference>
<keyword evidence="4" id="KW-0862">Zinc</keyword>
<evidence type="ECO:0000313" key="9">
    <source>
        <dbReference type="Proteomes" id="UP001154078"/>
    </source>
</evidence>
<feature type="region of interest" description="Disordered" evidence="6">
    <location>
        <begin position="129"/>
        <end position="179"/>
    </location>
</feature>
<keyword evidence="2" id="KW-0677">Repeat</keyword>
<dbReference type="InterPro" id="IPR001164">
    <property type="entry name" value="ArfGAP_dom"/>
</dbReference>
<evidence type="ECO:0000256" key="5">
    <source>
        <dbReference type="PROSITE-ProRule" id="PRU00288"/>
    </source>
</evidence>
<name>A0A9P0B9W6_BRAAE</name>
<feature type="compositionally biased region" description="Low complexity" evidence="6">
    <location>
        <begin position="343"/>
        <end position="369"/>
    </location>
</feature>
<dbReference type="Proteomes" id="UP001154078">
    <property type="component" value="Chromosome 5"/>
</dbReference>
<feature type="compositionally biased region" description="Polar residues" evidence="6">
    <location>
        <begin position="395"/>
        <end position="404"/>
    </location>
</feature>
<dbReference type="InterPro" id="IPR037278">
    <property type="entry name" value="ARFGAP/RecO"/>
</dbReference>
<dbReference type="InterPro" id="IPR038508">
    <property type="entry name" value="ArfGAP_dom_sf"/>
</dbReference>
<dbReference type="InterPro" id="IPR052248">
    <property type="entry name" value="Arf-GAP_FG-repeat_protein"/>
</dbReference>
<feature type="compositionally biased region" description="Pro residues" evidence="6">
    <location>
        <begin position="136"/>
        <end position="148"/>
    </location>
</feature>
<dbReference type="FunFam" id="1.10.220.150:FF:000005">
    <property type="entry name" value="Arf-GAP domain and FG repeat-containing protein 1"/>
    <property type="match status" value="1"/>
</dbReference>
<dbReference type="GO" id="GO:0008270">
    <property type="term" value="F:zinc ion binding"/>
    <property type="evidence" value="ECO:0007669"/>
    <property type="project" value="UniProtKB-KW"/>
</dbReference>
<feature type="region of interest" description="Disordered" evidence="6">
    <location>
        <begin position="329"/>
        <end position="440"/>
    </location>
</feature>
<evidence type="ECO:0000256" key="3">
    <source>
        <dbReference type="ARBA" id="ARBA00022771"/>
    </source>
</evidence>
<evidence type="ECO:0000256" key="1">
    <source>
        <dbReference type="ARBA" id="ARBA00022723"/>
    </source>
</evidence>
<dbReference type="Gene3D" id="1.10.220.150">
    <property type="entry name" value="Arf GTPase activating protein"/>
    <property type="match status" value="1"/>
</dbReference>
<evidence type="ECO:0000256" key="4">
    <source>
        <dbReference type="ARBA" id="ARBA00022833"/>
    </source>
</evidence>
<evidence type="ECO:0000313" key="8">
    <source>
        <dbReference type="EMBL" id="CAH0557378.1"/>
    </source>
</evidence>
<sequence length="483" mass="52165">MASSRKKQDEKNLKTLRELASLAQNKYCFDCNQRGPTYVNVTIGSFVCTKCSGMLRGITPPHRVKSISMTTFTQEEIDMVRSKGNEYCKRVWLGLFEGGAGAPSPNPNDEQSVRDLMVEKYERRRYYLEPGVGKPELPPQRPRPPVSEPKPVRQNGLTNGTATVPPPQNTHRTRPEANRTHVDFVADFDKADIFSMSNGNNASINNNHNGNMQNGITNGFANFDNNPVFTNHTSNGSSTVVSADDFSIFDLKFTNSGPMLNQVPLFPKCSPVNNNNDNGFTTLLAQSGLNLNNWTQQQQQVQPQPAQTVPVEDKYAALKDLDNALKSQSAVDWGSTGSNGSLYSSPTPTGSMYSSSSPQSSLFGSPSQSNFMSAFQPLQENGMSTTTNGAGGVSNPFSNGTFNWNSTNGNITSNSSSSSSSNGSNGAFPNPFRDATKSNGFSQGFQPLAFPINPMPVNGAAAWAPNPFKVGATGGMNSNNPFL</sequence>
<keyword evidence="3 5" id="KW-0863">Zinc-finger</keyword>
<dbReference type="PROSITE" id="PS50115">
    <property type="entry name" value="ARFGAP"/>
    <property type="match status" value="1"/>
</dbReference>
<dbReference type="GO" id="GO:0016020">
    <property type="term" value="C:membrane"/>
    <property type="evidence" value="ECO:0007669"/>
    <property type="project" value="TreeGrafter"/>
</dbReference>